<protein>
    <submittedName>
        <fullName evidence="2">Uncharacterized protein</fullName>
    </submittedName>
</protein>
<accession>A0A971CYW1</accession>
<dbReference type="Proteomes" id="UP000767327">
    <property type="component" value="Unassembled WGS sequence"/>
</dbReference>
<evidence type="ECO:0000313" key="2">
    <source>
        <dbReference type="EMBL" id="NLT79451.1"/>
    </source>
</evidence>
<dbReference type="EMBL" id="JAAXZR010000018">
    <property type="protein sequence ID" value="NLT79451.1"/>
    <property type="molecule type" value="Genomic_DNA"/>
</dbReference>
<keyword evidence="1" id="KW-0812">Transmembrane</keyword>
<proteinExistence type="predicted"/>
<gene>
    <name evidence="2" type="ORF">GXW98_04080</name>
</gene>
<sequence>MLNNYSSKQTSVSGYTPAFNDTVRTVIYVVCFILGLLGGVATVVSVMNDAPTWMTIAAAGLGWTAPQIANAFGVAYNPLKLAA</sequence>
<evidence type="ECO:0000256" key="1">
    <source>
        <dbReference type="SAM" id="Phobius"/>
    </source>
</evidence>
<evidence type="ECO:0000313" key="3">
    <source>
        <dbReference type="Proteomes" id="UP000767327"/>
    </source>
</evidence>
<dbReference type="AlphaFoldDB" id="A0A971CYW1"/>
<keyword evidence="1" id="KW-0472">Membrane</keyword>
<feature type="transmembrane region" description="Helical" evidence="1">
    <location>
        <begin position="26"/>
        <end position="47"/>
    </location>
</feature>
<name>A0A971CYW1_9BIFI</name>
<comment type="caution">
    <text evidence="2">The sequence shown here is derived from an EMBL/GenBank/DDBJ whole genome shotgun (WGS) entry which is preliminary data.</text>
</comment>
<reference evidence="2" key="2">
    <citation type="submission" date="2020-01" db="EMBL/GenBank/DDBJ databases">
        <authorList>
            <person name="Campanaro S."/>
        </authorList>
    </citation>
    <scope>NUCLEOTIDE SEQUENCE</scope>
    <source>
        <strain evidence="2">AS01afH2WH_6</strain>
    </source>
</reference>
<keyword evidence="1" id="KW-1133">Transmembrane helix</keyword>
<reference evidence="2" key="1">
    <citation type="journal article" date="2020" name="Biotechnol. Biofuels">
        <title>New insights from the biogas microbiome by comprehensive genome-resolved metagenomics of nearly 1600 species originating from multiple anaerobic digesters.</title>
        <authorList>
            <person name="Campanaro S."/>
            <person name="Treu L."/>
            <person name="Rodriguez-R L.M."/>
            <person name="Kovalovszki A."/>
            <person name="Ziels R.M."/>
            <person name="Maus I."/>
            <person name="Zhu X."/>
            <person name="Kougias P.G."/>
            <person name="Basile A."/>
            <person name="Luo G."/>
            <person name="Schluter A."/>
            <person name="Konstantinidis K.T."/>
            <person name="Angelidaki I."/>
        </authorList>
    </citation>
    <scope>NUCLEOTIDE SEQUENCE</scope>
    <source>
        <strain evidence="2">AS01afH2WH_6</strain>
    </source>
</reference>
<organism evidence="2 3">
    <name type="scientific">Bifidobacterium crudilactis</name>
    <dbReference type="NCBI Taxonomy" id="327277"/>
    <lineage>
        <taxon>Bacteria</taxon>
        <taxon>Bacillati</taxon>
        <taxon>Actinomycetota</taxon>
        <taxon>Actinomycetes</taxon>
        <taxon>Bifidobacteriales</taxon>
        <taxon>Bifidobacteriaceae</taxon>
        <taxon>Bifidobacterium</taxon>
    </lineage>
</organism>